<reference evidence="1" key="1">
    <citation type="journal article" date="2018" name="BMC Genomics">
        <title>Comparative genomics of the wheat fungal pathogen Pyrenophora tritici-repentis reveals chromosomal variations and genome plasticity.</title>
        <authorList>
            <person name="Moolhuijzen P."/>
            <person name="See P.T."/>
            <person name="Hane J.K."/>
            <person name="Shi G."/>
            <person name="Liu Z."/>
            <person name="Oliver R.P."/>
            <person name="Moffat C.S."/>
        </authorList>
    </citation>
    <scope>NUCLEOTIDE SEQUENCE [LARGE SCALE GENOMIC DNA]</scope>
    <source>
        <strain evidence="1">M4</strain>
    </source>
</reference>
<dbReference type="EMBL" id="NQIK02000004">
    <property type="protein sequence ID" value="KAF7571498.1"/>
    <property type="molecule type" value="Genomic_DNA"/>
</dbReference>
<dbReference type="KEGG" id="ptrr:90956242"/>
<protein>
    <submittedName>
        <fullName evidence="1">Uncharacterized protein</fullName>
    </submittedName>
</protein>
<evidence type="ECO:0000313" key="2">
    <source>
        <dbReference type="Proteomes" id="UP000245464"/>
    </source>
</evidence>
<dbReference type="RefSeq" id="XP_065962574.1">
    <property type="nucleotide sequence ID" value="XM_066106906.1"/>
</dbReference>
<sequence>MSKLELNQDRRGIVMTMKSPRGCECKGEMKMVLEVERKPIAVAAGIAVLVAVAL</sequence>
<dbReference type="AlphaFoldDB" id="A0A317A456"/>
<comment type="caution">
    <text evidence="1">The sequence shown here is derived from an EMBL/GenBank/DDBJ whole genome shotgun (WGS) entry which is preliminary data.</text>
</comment>
<proteinExistence type="predicted"/>
<gene>
    <name evidence="1" type="ORF">PtrM4_089980</name>
</gene>
<dbReference type="Proteomes" id="UP000245464">
    <property type="component" value="Chromosome 4"/>
</dbReference>
<name>A0A317A456_9PLEO</name>
<evidence type="ECO:0000313" key="1">
    <source>
        <dbReference type="EMBL" id="KAF7571498.1"/>
    </source>
</evidence>
<organism evidence="1 2">
    <name type="scientific">Pyrenophora tritici-repentis</name>
    <dbReference type="NCBI Taxonomy" id="45151"/>
    <lineage>
        <taxon>Eukaryota</taxon>
        <taxon>Fungi</taxon>
        <taxon>Dikarya</taxon>
        <taxon>Ascomycota</taxon>
        <taxon>Pezizomycotina</taxon>
        <taxon>Dothideomycetes</taxon>
        <taxon>Pleosporomycetidae</taxon>
        <taxon>Pleosporales</taxon>
        <taxon>Pleosporineae</taxon>
        <taxon>Pleosporaceae</taxon>
        <taxon>Pyrenophora</taxon>
    </lineage>
</organism>
<accession>A0A317A456</accession>
<dbReference type="GeneID" id="90956242"/>